<comment type="caution">
    <text evidence="1">The sequence shown here is derived from an EMBL/GenBank/DDBJ whole genome shotgun (WGS) entry which is preliminary data.</text>
</comment>
<evidence type="ECO:0000313" key="1">
    <source>
        <dbReference type="EMBL" id="KAF1015087.1"/>
    </source>
</evidence>
<gene>
    <name evidence="1" type="ORF">GAK31_02575</name>
</gene>
<accession>A0A7V8FGF9</accession>
<dbReference type="AlphaFoldDB" id="A0A7V8FGF9"/>
<dbReference type="Proteomes" id="UP000487117">
    <property type="component" value="Unassembled WGS sequence"/>
</dbReference>
<name>A0A7V8FGF9_STEMA</name>
<protein>
    <submittedName>
        <fullName evidence="1">Uncharacterized protein</fullName>
    </submittedName>
</protein>
<evidence type="ECO:0000313" key="2">
    <source>
        <dbReference type="Proteomes" id="UP000487117"/>
    </source>
</evidence>
<dbReference type="EMBL" id="WNDS01000003">
    <property type="protein sequence ID" value="KAF1015087.1"/>
    <property type="molecule type" value="Genomic_DNA"/>
</dbReference>
<organism evidence="1 2">
    <name type="scientific">Stenotrophomonas maltophilia</name>
    <name type="common">Pseudomonas maltophilia</name>
    <name type="synonym">Xanthomonas maltophilia</name>
    <dbReference type="NCBI Taxonomy" id="40324"/>
    <lineage>
        <taxon>Bacteria</taxon>
        <taxon>Pseudomonadati</taxon>
        <taxon>Pseudomonadota</taxon>
        <taxon>Gammaproteobacteria</taxon>
        <taxon>Lysobacterales</taxon>
        <taxon>Lysobacteraceae</taxon>
        <taxon>Stenotrophomonas</taxon>
        <taxon>Stenotrophomonas maltophilia group</taxon>
    </lineage>
</organism>
<proteinExistence type="predicted"/>
<sequence>MHSFHSSQHRAFQVIFHLLPLDAFDPSGSDMQSPVVFVGGFTVEQGERNNDDGGE</sequence>
<reference evidence="2" key="1">
    <citation type="journal article" date="2020" name="MBio">
        <title>Horizontal gene transfer to a defensive symbiont with a reduced genome amongst a multipartite beetle microbiome.</title>
        <authorList>
            <person name="Waterworth S.C."/>
            <person name="Florez L.V."/>
            <person name="Rees E.R."/>
            <person name="Hertweck C."/>
            <person name="Kaltenpoth M."/>
            <person name="Kwan J.C."/>
        </authorList>
    </citation>
    <scope>NUCLEOTIDE SEQUENCE [LARGE SCALE GENOMIC DNA]</scope>
</reference>